<dbReference type="NCBIfam" id="NF003765">
    <property type="entry name" value="PRK05359.1"/>
    <property type="match status" value="1"/>
</dbReference>
<accession>A0A6H0XK04</accession>
<keyword evidence="4" id="KW-0269">Exonuclease</keyword>
<evidence type="ECO:0000313" key="7">
    <source>
        <dbReference type="Proteomes" id="UP000503462"/>
    </source>
</evidence>
<keyword evidence="2" id="KW-0540">Nuclease</keyword>
<organism evidence="6 7">
    <name type="scientific">Peltaster fructicola</name>
    <dbReference type="NCBI Taxonomy" id="286661"/>
    <lineage>
        <taxon>Eukaryota</taxon>
        <taxon>Fungi</taxon>
        <taxon>Dikarya</taxon>
        <taxon>Ascomycota</taxon>
        <taxon>Pezizomycotina</taxon>
        <taxon>Dothideomycetes</taxon>
        <taxon>Dothideomycetes incertae sedis</taxon>
        <taxon>Peltaster</taxon>
    </lineage>
</organism>
<evidence type="ECO:0000256" key="2">
    <source>
        <dbReference type="ARBA" id="ARBA00022722"/>
    </source>
</evidence>
<dbReference type="InterPro" id="IPR012337">
    <property type="entry name" value="RNaseH-like_sf"/>
</dbReference>
<comment type="similarity">
    <text evidence="1">Belongs to the oligoribonuclease family.</text>
</comment>
<evidence type="ECO:0000256" key="4">
    <source>
        <dbReference type="ARBA" id="ARBA00022839"/>
    </source>
</evidence>
<protein>
    <recommendedName>
        <fullName evidence="5">Exonuclease domain-containing protein</fullName>
    </recommendedName>
</protein>
<sequence length="197" mass="22096">MPESRSTESLVWIDCEMTGLDSENDTIMSLACFITDPELNLLDEHGYEAFVHHTQEQIDAMGDWCRDHHGKSGLSEACLHSTTTAEDAASGLLEYVTALIPQRRRALLAGNSVHADRSFLMKAPWNTTLKHLHHRILDVSSIKEAARRWSPEYILKKSPQKAGKHEAKADILESIAEAKYYKDLIFQQPSGVQVPGQ</sequence>
<dbReference type="InterPro" id="IPR036397">
    <property type="entry name" value="RNaseH_sf"/>
</dbReference>
<evidence type="ECO:0000256" key="1">
    <source>
        <dbReference type="ARBA" id="ARBA00009921"/>
    </source>
</evidence>
<dbReference type="FunFam" id="3.30.420.10:FF:000003">
    <property type="entry name" value="Oligoribonuclease"/>
    <property type="match status" value="1"/>
</dbReference>
<dbReference type="SMART" id="SM00479">
    <property type="entry name" value="EXOIII"/>
    <property type="match status" value="1"/>
</dbReference>
<evidence type="ECO:0000259" key="5">
    <source>
        <dbReference type="SMART" id="SM00479"/>
    </source>
</evidence>
<dbReference type="GO" id="GO:0000175">
    <property type="term" value="F:3'-5'-RNA exonuclease activity"/>
    <property type="evidence" value="ECO:0007669"/>
    <property type="project" value="InterPro"/>
</dbReference>
<reference evidence="6 7" key="1">
    <citation type="journal article" date="2016" name="Sci. Rep.">
        <title>Peltaster fructicola genome reveals evolution from an invasive phytopathogen to an ectophytic parasite.</title>
        <authorList>
            <person name="Xu C."/>
            <person name="Chen H."/>
            <person name="Gleason M.L."/>
            <person name="Xu J.R."/>
            <person name="Liu H."/>
            <person name="Zhang R."/>
            <person name="Sun G."/>
        </authorList>
    </citation>
    <scope>NUCLEOTIDE SEQUENCE [LARGE SCALE GENOMIC DNA]</scope>
    <source>
        <strain evidence="6 7">LNHT1506</strain>
    </source>
</reference>
<keyword evidence="3" id="KW-0378">Hydrolase</keyword>
<dbReference type="GO" id="GO:0005739">
    <property type="term" value="C:mitochondrion"/>
    <property type="evidence" value="ECO:0007669"/>
    <property type="project" value="TreeGrafter"/>
</dbReference>
<name>A0A6H0XK04_9PEZI</name>
<evidence type="ECO:0000256" key="3">
    <source>
        <dbReference type="ARBA" id="ARBA00022801"/>
    </source>
</evidence>
<feature type="domain" description="Exonuclease" evidence="5">
    <location>
        <begin position="9"/>
        <end position="187"/>
    </location>
</feature>
<proteinExistence type="inferred from homology"/>
<dbReference type="CDD" id="cd06135">
    <property type="entry name" value="Orn"/>
    <property type="match status" value="1"/>
</dbReference>
<dbReference type="Pfam" id="PF00929">
    <property type="entry name" value="RNase_T"/>
    <property type="match status" value="1"/>
</dbReference>
<dbReference type="OrthoDB" id="270189at2759"/>
<dbReference type="EMBL" id="CP051139">
    <property type="protein sequence ID" value="QIW95066.1"/>
    <property type="molecule type" value="Genomic_DNA"/>
</dbReference>
<gene>
    <name evidence="6" type="ORF">AMS68_000584</name>
</gene>
<evidence type="ECO:0000313" key="6">
    <source>
        <dbReference type="EMBL" id="QIW95066.1"/>
    </source>
</evidence>
<dbReference type="PANTHER" id="PTHR11046:SF0">
    <property type="entry name" value="OLIGORIBONUCLEASE, MITOCHONDRIAL"/>
    <property type="match status" value="1"/>
</dbReference>
<dbReference type="AlphaFoldDB" id="A0A6H0XK04"/>
<dbReference type="PANTHER" id="PTHR11046">
    <property type="entry name" value="OLIGORIBONUCLEASE, MITOCHONDRIAL"/>
    <property type="match status" value="1"/>
</dbReference>
<dbReference type="InterPro" id="IPR022894">
    <property type="entry name" value="Oligoribonuclease"/>
</dbReference>
<dbReference type="GO" id="GO:0003676">
    <property type="term" value="F:nucleic acid binding"/>
    <property type="evidence" value="ECO:0007669"/>
    <property type="project" value="InterPro"/>
</dbReference>
<keyword evidence="7" id="KW-1185">Reference proteome</keyword>
<dbReference type="SUPFAM" id="SSF53098">
    <property type="entry name" value="Ribonuclease H-like"/>
    <property type="match status" value="1"/>
</dbReference>
<dbReference type="Proteomes" id="UP000503462">
    <property type="component" value="Chromosome 1"/>
</dbReference>
<dbReference type="Gene3D" id="3.30.420.10">
    <property type="entry name" value="Ribonuclease H-like superfamily/Ribonuclease H"/>
    <property type="match status" value="1"/>
</dbReference>
<dbReference type="InterPro" id="IPR013520">
    <property type="entry name" value="Ribonucl_H"/>
</dbReference>